<dbReference type="VEuPathDB" id="AmoebaDB:ACA1_264520"/>
<dbReference type="Gene3D" id="3.10.120.10">
    <property type="entry name" value="Cytochrome b5-like heme/steroid binding domain"/>
    <property type="match status" value="1"/>
</dbReference>
<dbReference type="EMBL" id="KB007933">
    <property type="protein sequence ID" value="ELR19278.1"/>
    <property type="molecule type" value="Genomic_DNA"/>
</dbReference>
<protein>
    <submittedName>
        <fullName evidence="5">Cytochrome b-like heme/steroid binding domain containing protein</fullName>
    </submittedName>
</protein>
<feature type="region of interest" description="Disordered" evidence="2">
    <location>
        <begin position="1"/>
        <end position="58"/>
    </location>
</feature>
<evidence type="ECO:0000256" key="3">
    <source>
        <dbReference type="SAM" id="Phobius"/>
    </source>
</evidence>
<feature type="compositionally biased region" description="Basic and acidic residues" evidence="2">
    <location>
        <begin position="20"/>
        <end position="44"/>
    </location>
</feature>
<keyword evidence="6" id="KW-1185">Reference proteome</keyword>
<feature type="transmembrane region" description="Helical" evidence="3">
    <location>
        <begin position="63"/>
        <end position="85"/>
    </location>
</feature>
<evidence type="ECO:0000313" key="5">
    <source>
        <dbReference type="EMBL" id="ELR19278.1"/>
    </source>
</evidence>
<accession>L8H3I0</accession>
<dbReference type="InterPro" id="IPR001199">
    <property type="entry name" value="Cyt_B5-like_heme/steroid-bd"/>
</dbReference>
<dbReference type="KEGG" id="acan:ACA1_264520"/>
<proteinExistence type="inferred from homology"/>
<name>L8H3I0_ACACF</name>
<gene>
    <name evidence="5" type="ORF">ACA1_264520</name>
</gene>
<dbReference type="AlphaFoldDB" id="L8H3I0"/>
<dbReference type="GeneID" id="14920055"/>
<dbReference type="SUPFAM" id="SSF55856">
    <property type="entry name" value="Cytochrome b5-like heme/steroid binding domain"/>
    <property type="match status" value="1"/>
</dbReference>
<dbReference type="Proteomes" id="UP000011083">
    <property type="component" value="Unassembled WGS sequence"/>
</dbReference>
<comment type="similarity">
    <text evidence="1">Belongs to the cytochrome b5 family. MAPR subfamily.</text>
</comment>
<keyword evidence="3" id="KW-1133">Transmembrane helix</keyword>
<evidence type="ECO:0000259" key="4">
    <source>
        <dbReference type="SMART" id="SM01117"/>
    </source>
</evidence>
<dbReference type="PANTHER" id="PTHR10281:SF4">
    <property type="entry name" value="NEUFERRICIN"/>
    <property type="match status" value="1"/>
</dbReference>
<evidence type="ECO:0000256" key="1">
    <source>
        <dbReference type="ARBA" id="ARBA00038357"/>
    </source>
</evidence>
<dbReference type="GO" id="GO:0016020">
    <property type="term" value="C:membrane"/>
    <property type="evidence" value="ECO:0007669"/>
    <property type="project" value="TreeGrafter"/>
</dbReference>
<keyword evidence="3" id="KW-0812">Transmembrane</keyword>
<evidence type="ECO:0000256" key="2">
    <source>
        <dbReference type="SAM" id="MobiDB-lite"/>
    </source>
</evidence>
<dbReference type="PANTHER" id="PTHR10281">
    <property type="entry name" value="MEMBRANE-ASSOCIATED PROGESTERONE RECEPTOR COMPONENT-RELATED"/>
    <property type="match status" value="1"/>
</dbReference>
<dbReference type="Pfam" id="PF00173">
    <property type="entry name" value="Cyt-b5"/>
    <property type="match status" value="1"/>
</dbReference>
<dbReference type="SMART" id="SM01117">
    <property type="entry name" value="Cyt-b5"/>
    <property type="match status" value="1"/>
</dbReference>
<organism evidence="5 6">
    <name type="scientific">Acanthamoeba castellanii (strain ATCC 30010 / Neff)</name>
    <dbReference type="NCBI Taxonomy" id="1257118"/>
    <lineage>
        <taxon>Eukaryota</taxon>
        <taxon>Amoebozoa</taxon>
        <taxon>Discosea</taxon>
        <taxon>Longamoebia</taxon>
        <taxon>Centramoebida</taxon>
        <taxon>Acanthamoebidae</taxon>
        <taxon>Acanthamoeba</taxon>
    </lineage>
</organism>
<dbReference type="FunFam" id="3.10.120.10:FF:000003">
    <property type="entry name" value="membrane-associated progesterone receptor component 1"/>
    <property type="match status" value="1"/>
</dbReference>
<keyword evidence="3" id="KW-0472">Membrane</keyword>
<evidence type="ECO:0000313" key="6">
    <source>
        <dbReference type="Proteomes" id="UP000011083"/>
    </source>
</evidence>
<dbReference type="InterPro" id="IPR050577">
    <property type="entry name" value="MAPR/NEUFC/NENF-like"/>
</dbReference>
<dbReference type="OrthoDB" id="10257697at2759"/>
<dbReference type="InterPro" id="IPR036400">
    <property type="entry name" value="Cyt_B5-like_heme/steroid_sf"/>
</dbReference>
<feature type="domain" description="Cytochrome b5 heme-binding" evidence="4">
    <location>
        <begin position="134"/>
        <end position="230"/>
    </location>
</feature>
<reference evidence="5 6" key="1">
    <citation type="journal article" date="2013" name="Genome Biol.">
        <title>Genome of Acanthamoeba castellanii highlights extensive lateral gene transfer and early evolution of tyrosine kinase signaling.</title>
        <authorList>
            <person name="Clarke M."/>
            <person name="Lohan A.J."/>
            <person name="Liu B."/>
            <person name="Lagkouvardos I."/>
            <person name="Roy S."/>
            <person name="Zafar N."/>
            <person name="Bertelli C."/>
            <person name="Schilde C."/>
            <person name="Kianianmomeni A."/>
            <person name="Burglin T.R."/>
            <person name="Frech C."/>
            <person name="Turcotte B."/>
            <person name="Kopec K.O."/>
            <person name="Synnott J.M."/>
            <person name="Choo C."/>
            <person name="Paponov I."/>
            <person name="Finkler A."/>
            <person name="Soon Heng Tan C."/>
            <person name="Hutchins A.P."/>
            <person name="Weinmeier T."/>
            <person name="Rattei T."/>
            <person name="Chu J.S."/>
            <person name="Gimenez G."/>
            <person name="Irimia M."/>
            <person name="Rigden D.J."/>
            <person name="Fitzpatrick D.A."/>
            <person name="Lorenzo-Morales J."/>
            <person name="Bateman A."/>
            <person name="Chiu C.H."/>
            <person name="Tang P."/>
            <person name="Hegemann P."/>
            <person name="Fromm H."/>
            <person name="Raoult D."/>
            <person name="Greub G."/>
            <person name="Miranda-Saavedra D."/>
            <person name="Chen N."/>
            <person name="Nash P."/>
            <person name="Ginger M.L."/>
            <person name="Horn M."/>
            <person name="Schaap P."/>
            <person name="Caler L."/>
            <person name="Loftus B."/>
        </authorList>
    </citation>
    <scope>NUCLEOTIDE SEQUENCE [LARGE SCALE GENOMIC DNA]</scope>
    <source>
        <strain evidence="5 6">Neff</strain>
    </source>
</reference>
<dbReference type="RefSeq" id="XP_004341363.1">
    <property type="nucleotide sequence ID" value="XM_004341315.1"/>
</dbReference>
<dbReference type="GO" id="GO:0012505">
    <property type="term" value="C:endomembrane system"/>
    <property type="evidence" value="ECO:0007669"/>
    <property type="project" value="TreeGrafter"/>
</dbReference>
<sequence>MSEAKGASLRQRPGKKQKAKKDGGIEITRVEKKGAENKQEDIQRPVRPSKKPPSSSSSSTARIYETLAVVCLLLALLVGVAVYLLHYEPQIVKQLDEGFVKAAATIAQLFQPKNGPNATSKPVAKKAKVVSKIFSADELRLHNGSDPAKPILLSVLGKVFDVTDGKRFYAKGGSYSFFAGRDASRSFATGEFEEENLTDDVTDLEPEQVAAIKEWQTQFERQYKYLGKVVGRFYDAAGKATPALKKVKEKLQKAKIVVDQELEEKQQFPECNSRWTEKDGATVWCTESSGGIERSWKGYPRQFKSARAQNPSPDAFECQR</sequence>